<keyword evidence="4" id="KW-1185">Reference proteome</keyword>
<evidence type="ECO:0000313" key="3">
    <source>
        <dbReference type="EMBL" id="MFK9091570.1"/>
    </source>
</evidence>
<organism evidence="3 4">
    <name type="scientific">Bacillus salipaludis</name>
    <dbReference type="NCBI Taxonomy" id="2547811"/>
    <lineage>
        <taxon>Bacteria</taxon>
        <taxon>Bacillati</taxon>
        <taxon>Bacillota</taxon>
        <taxon>Bacilli</taxon>
        <taxon>Bacillales</taxon>
        <taxon>Bacillaceae</taxon>
        <taxon>Bacillus</taxon>
    </lineage>
</organism>
<dbReference type="RefSeq" id="WP_406580205.1">
    <property type="nucleotide sequence ID" value="NZ_JBJHQH010000005.1"/>
</dbReference>
<dbReference type="PROSITE" id="PS51257">
    <property type="entry name" value="PROKAR_LIPOPROTEIN"/>
    <property type="match status" value="1"/>
</dbReference>
<feature type="chain" id="PRO_5047267835" description="Sporulation protein" evidence="2">
    <location>
        <begin position="21"/>
        <end position="173"/>
    </location>
</feature>
<evidence type="ECO:0008006" key="5">
    <source>
        <dbReference type="Google" id="ProtNLM"/>
    </source>
</evidence>
<evidence type="ECO:0000256" key="2">
    <source>
        <dbReference type="SAM" id="SignalP"/>
    </source>
</evidence>
<feature type="compositionally biased region" description="Gly residues" evidence="1">
    <location>
        <begin position="90"/>
        <end position="99"/>
    </location>
</feature>
<reference evidence="3 4" key="1">
    <citation type="submission" date="2024-11" db="EMBL/GenBank/DDBJ databases">
        <authorList>
            <person name="Lucas J.A."/>
        </authorList>
    </citation>
    <scope>NUCLEOTIDE SEQUENCE [LARGE SCALE GENOMIC DNA]</scope>
    <source>
        <strain evidence="3 4">Z 5.4</strain>
    </source>
</reference>
<feature type="region of interest" description="Disordered" evidence="1">
    <location>
        <begin position="82"/>
        <end position="101"/>
    </location>
</feature>
<accession>A0ABW8RDN2</accession>
<feature type="signal peptide" evidence="2">
    <location>
        <begin position="1"/>
        <end position="20"/>
    </location>
</feature>
<evidence type="ECO:0000256" key="1">
    <source>
        <dbReference type="SAM" id="MobiDB-lite"/>
    </source>
</evidence>
<evidence type="ECO:0000313" key="4">
    <source>
        <dbReference type="Proteomes" id="UP001623041"/>
    </source>
</evidence>
<keyword evidence="2" id="KW-0732">Signal</keyword>
<sequence>MLKKWMFFLLISLFVLTVSGCQINRGANEDAYDLRKDQSAPNLISDRDGDDLAIPKNMSDVGDRSKNEQHYVEDDITNQNPNFLDLKHTGSGGEAGAGNHGTDINKAKQVIADTNEFVADSVWVNGDRMWVSVYKKGMLSDRGKVAAEARLHRKLIEALPRYNIEVRVKEDRR</sequence>
<protein>
    <recommendedName>
        <fullName evidence="5">Sporulation protein</fullName>
    </recommendedName>
</protein>
<gene>
    <name evidence="3" type="ORF">ACJEBI_08755</name>
</gene>
<dbReference type="EMBL" id="JBJHQH010000005">
    <property type="protein sequence ID" value="MFK9091570.1"/>
    <property type="molecule type" value="Genomic_DNA"/>
</dbReference>
<comment type="caution">
    <text evidence="3">The sequence shown here is derived from an EMBL/GenBank/DDBJ whole genome shotgun (WGS) entry which is preliminary data.</text>
</comment>
<name>A0ABW8RDN2_9BACI</name>
<proteinExistence type="predicted"/>
<dbReference type="Proteomes" id="UP001623041">
    <property type="component" value="Unassembled WGS sequence"/>
</dbReference>
<feature type="region of interest" description="Disordered" evidence="1">
    <location>
        <begin position="40"/>
        <end position="65"/>
    </location>
</feature>